<dbReference type="GO" id="GO:0006437">
    <property type="term" value="P:tyrosyl-tRNA aminoacylation"/>
    <property type="evidence" value="ECO:0007669"/>
    <property type="project" value="InterPro"/>
</dbReference>
<dbReference type="InterPro" id="IPR023617">
    <property type="entry name" value="Tyr-tRNA-ligase_arc/euk-type"/>
</dbReference>
<dbReference type="InterPro" id="IPR002305">
    <property type="entry name" value="aa-tRNA-synth_Ic"/>
</dbReference>
<dbReference type="EMBL" id="AUZY01008880">
    <property type="protein sequence ID" value="EQD44530.1"/>
    <property type="molecule type" value="Genomic_DNA"/>
</dbReference>
<dbReference type="PRINTS" id="PR01040">
    <property type="entry name" value="TRNASYNTHTYR"/>
</dbReference>
<dbReference type="GO" id="GO:0005524">
    <property type="term" value="F:ATP binding"/>
    <property type="evidence" value="ECO:0007669"/>
    <property type="project" value="UniProtKB-KW"/>
</dbReference>
<dbReference type="InterPro" id="IPR002307">
    <property type="entry name" value="Tyr-tRNA-ligase"/>
</dbReference>
<dbReference type="Gene3D" id="1.10.240.10">
    <property type="entry name" value="Tyrosyl-Transfer RNA Synthetase"/>
    <property type="match status" value="1"/>
</dbReference>
<name>T1AR60_9ZZZZ</name>
<evidence type="ECO:0000256" key="1">
    <source>
        <dbReference type="ARBA" id="ARBA00013160"/>
    </source>
</evidence>
<dbReference type="GO" id="GO:0005737">
    <property type="term" value="C:cytoplasm"/>
    <property type="evidence" value="ECO:0007669"/>
    <property type="project" value="TreeGrafter"/>
</dbReference>
<dbReference type="InterPro" id="IPR014729">
    <property type="entry name" value="Rossmann-like_a/b/a_fold"/>
</dbReference>
<dbReference type="EC" id="6.1.1.1" evidence="1"/>
<keyword evidence="2" id="KW-0436">Ligase</keyword>
<accession>T1AR60</accession>
<dbReference type="PANTHER" id="PTHR46264">
    <property type="entry name" value="TYROSINE-TRNA LIGASE"/>
    <property type="match status" value="1"/>
</dbReference>
<keyword evidence="5" id="KW-0648">Protein biosynthesis</keyword>
<sequence>EEEATLDTSKLFYPVMQVADIFELSVDIAYGGMDQRRAHALAREVAHQRGWPTPVGIHTPLLSSLKGGGRMDPSSGAFEGKMSKSDPATAITLPAPSEEIAARIAGAFCPAKEVTGNPVVELVEYVILPWLGSFEIPRAAKYGGPLTFQDSAGFRAEWESGKLHPQDLKSGVVVGLDRLIEPVRRYFTDHPEVSPTSFLGLP</sequence>
<dbReference type="Gene3D" id="3.40.50.620">
    <property type="entry name" value="HUPs"/>
    <property type="match status" value="1"/>
</dbReference>
<comment type="caution">
    <text evidence="9">The sequence shown here is derived from an EMBL/GenBank/DDBJ whole genome shotgun (WGS) entry which is preliminary data.</text>
</comment>
<reference evidence="9" key="2">
    <citation type="journal article" date="2014" name="ISME J.">
        <title>Microbial stratification in low pH oxic and suboxic macroscopic growths along an acid mine drainage.</title>
        <authorList>
            <person name="Mendez-Garcia C."/>
            <person name="Mesa V."/>
            <person name="Sprenger R.R."/>
            <person name="Richter M."/>
            <person name="Diez M.S."/>
            <person name="Solano J."/>
            <person name="Bargiela R."/>
            <person name="Golyshina O.V."/>
            <person name="Manteca A."/>
            <person name="Ramos J.L."/>
            <person name="Gallego J.R."/>
            <person name="Llorente I."/>
            <person name="Martins Dos Santos V.A."/>
            <person name="Jensen O.N."/>
            <person name="Pelaez A.I."/>
            <person name="Sanchez J."/>
            <person name="Ferrer M."/>
        </authorList>
    </citation>
    <scope>NUCLEOTIDE SEQUENCE</scope>
</reference>
<evidence type="ECO:0000256" key="7">
    <source>
        <dbReference type="ARBA" id="ARBA00033323"/>
    </source>
</evidence>
<evidence type="ECO:0000256" key="3">
    <source>
        <dbReference type="ARBA" id="ARBA00022741"/>
    </source>
</evidence>
<keyword evidence="6 9" id="KW-0030">Aminoacyl-tRNA synthetase</keyword>
<dbReference type="PANTHER" id="PTHR46264:SF4">
    <property type="entry name" value="TYROSINE--TRNA LIGASE, CYTOPLASMIC"/>
    <property type="match status" value="1"/>
</dbReference>
<gene>
    <name evidence="9" type="ORF">B1B_13489</name>
</gene>
<dbReference type="AlphaFoldDB" id="T1AR60"/>
<evidence type="ECO:0000256" key="5">
    <source>
        <dbReference type="ARBA" id="ARBA00022917"/>
    </source>
</evidence>
<proteinExistence type="predicted"/>
<dbReference type="Pfam" id="PF00579">
    <property type="entry name" value="tRNA-synt_1b"/>
    <property type="match status" value="1"/>
</dbReference>
<dbReference type="GO" id="GO:0004831">
    <property type="term" value="F:tyrosine-tRNA ligase activity"/>
    <property type="evidence" value="ECO:0007669"/>
    <property type="project" value="UniProtKB-EC"/>
</dbReference>
<organism evidence="9">
    <name type="scientific">mine drainage metagenome</name>
    <dbReference type="NCBI Taxonomy" id="410659"/>
    <lineage>
        <taxon>unclassified sequences</taxon>
        <taxon>metagenomes</taxon>
        <taxon>ecological metagenomes</taxon>
    </lineage>
</organism>
<dbReference type="InterPro" id="IPR050489">
    <property type="entry name" value="Tyr-tRNA_synthase"/>
</dbReference>
<keyword evidence="4" id="KW-0067">ATP-binding</keyword>
<keyword evidence="3" id="KW-0547">Nucleotide-binding</keyword>
<evidence type="ECO:0000256" key="4">
    <source>
        <dbReference type="ARBA" id="ARBA00022840"/>
    </source>
</evidence>
<evidence type="ECO:0000313" key="9">
    <source>
        <dbReference type="EMBL" id="EQD44530.1"/>
    </source>
</evidence>
<comment type="catalytic activity">
    <reaction evidence="8">
        <text>tRNA(Tyr) + L-tyrosine + ATP = L-tyrosyl-tRNA(Tyr) + AMP + diphosphate + H(+)</text>
        <dbReference type="Rhea" id="RHEA:10220"/>
        <dbReference type="Rhea" id="RHEA-COMP:9706"/>
        <dbReference type="Rhea" id="RHEA-COMP:9707"/>
        <dbReference type="ChEBI" id="CHEBI:15378"/>
        <dbReference type="ChEBI" id="CHEBI:30616"/>
        <dbReference type="ChEBI" id="CHEBI:33019"/>
        <dbReference type="ChEBI" id="CHEBI:58315"/>
        <dbReference type="ChEBI" id="CHEBI:78442"/>
        <dbReference type="ChEBI" id="CHEBI:78536"/>
        <dbReference type="ChEBI" id="CHEBI:456215"/>
        <dbReference type="EC" id="6.1.1.1"/>
    </reaction>
</comment>
<reference evidence="9" key="1">
    <citation type="submission" date="2013-08" db="EMBL/GenBank/DDBJ databases">
        <authorList>
            <person name="Mendez C."/>
            <person name="Richter M."/>
            <person name="Ferrer M."/>
            <person name="Sanchez J."/>
        </authorList>
    </citation>
    <scope>NUCLEOTIDE SEQUENCE</scope>
</reference>
<evidence type="ECO:0000256" key="2">
    <source>
        <dbReference type="ARBA" id="ARBA00022598"/>
    </source>
</evidence>
<dbReference type="SUPFAM" id="SSF52374">
    <property type="entry name" value="Nucleotidylyl transferase"/>
    <property type="match status" value="1"/>
</dbReference>
<protein>
    <recommendedName>
        <fullName evidence="1">tyrosine--tRNA ligase</fullName>
        <ecNumber evidence="1">6.1.1.1</ecNumber>
    </recommendedName>
    <alternativeName>
        <fullName evidence="7">Tyrosyl-tRNA synthetase</fullName>
    </alternativeName>
</protein>
<dbReference type="PIRSF" id="PIRSF006588">
    <property type="entry name" value="TyrRS_arch_euk"/>
    <property type="match status" value="1"/>
</dbReference>
<evidence type="ECO:0000256" key="8">
    <source>
        <dbReference type="ARBA" id="ARBA00048248"/>
    </source>
</evidence>
<evidence type="ECO:0000256" key="6">
    <source>
        <dbReference type="ARBA" id="ARBA00023146"/>
    </source>
</evidence>
<feature type="non-terminal residue" evidence="9">
    <location>
        <position position="1"/>
    </location>
</feature>